<dbReference type="Proteomes" id="UP000030645">
    <property type="component" value="Unassembled WGS sequence"/>
</dbReference>
<sequence length="88" mass="9832">MAEINPNPSARNPPDFVSSETESTILSTAGVFTRYGEVAKKWLCWMTGNVPNAEAFAIAVVARRNEVINPLVFWFVRPRQLGLVLLQK</sequence>
<gene>
    <name evidence="1" type="ORF">L484_003701</name>
</gene>
<organism evidence="1 2">
    <name type="scientific">Morus notabilis</name>
    <dbReference type="NCBI Taxonomy" id="981085"/>
    <lineage>
        <taxon>Eukaryota</taxon>
        <taxon>Viridiplantae</taxon>
        <taxon>Streptophyta</taxon>
        <taxon>Embryophyta</taxon>
        <taxon>Tracheophyta</taxon>
        <taxon>Spermatophyta</taxon>
        <taxon>Magnoliopsida</taxon>
        <taxon>eudicotyledons</taxon>
        <taxon>Gunneridae</taxon>
        <taxon>Pentapetalae</taxon>
        <taxon>rosids</taxon>
        <taxon>fabids</taxon>
        <taxon>Rosales</taxon>
        <taxon>Moraceae</taxon>
        <taxon>Moreae</taxon>
        <taxon>Morus</taxon>
    </lineage>
</organism>
<protein>
    <submittedName>
        <fullName evidence="1">Uncharacterized protein</fullName>
    </submittedName>
</protein>
<proteinExistence type="predicted"/>
<name>W9QXN1_9ROSA</name>
<dbReference type="EMBL" id="KE343977">
    <property type="protein sequence ID" value="EXB50100.1"/>
    <property type="molecule type" value="Genomic_DNA"/>
</dbReference>
<dbReference type="AlphaFoldDB" id="W9QXN1"/>
<reference evidence="2" key="1">
    <citation type="submission" date="2013-01" db="EMBL/GenBank/DDBJ databases">
        <title>Draft Genome Sequence of a Mulberry Tree, Morus notabilis C.K. Schneid.</title>
        <authorList>
            <person name="He N."/>
            <person name="Zhao S."/>
        </authorList>
    </citation>
    <scope>NUCLEOTIDE SEQUENCE</scope>
</reference>
<keyword evidence="2" id="KW-1185">Reference proteome</keyword>
<evidence type="ECO:0000313" key="2">
    <source>
        <dbReference type="Proteomes" id="UP000030645"/>
    </source>
</evidence>
<evidence type="ECO:0000313" key="1">
    <source>
        <dbReference type="EMBL" id="EXB50100.1"/>
    </source>
</evidence>
<accession>W9QXN1</accession>